<reference evidence="1 2" key="1">
    <citation type="submission" date="2015-01" db="EMBL/GenBank/DDBJ databases">
        <title>Evolution of Trichinella species and genotypes.</title>
        <authorList>
            <person name="Korhonen P.K."/>
            <person name="Edoardo P."/>
            <person name="Giuseppe L.R."/>
            <person name="Gasser R.B."/>
        </authorList>
    </citation>
    <scope>NUCLEOTIDE SEQUENCE [LARGE SCALE GENOMIC DNA]</scope>
    <source>
        <strain evidence="1">ISS176</strain>
    </source>
</reference>
<dbReference type="EMBL" id="JYDV01001134">
    <property type="protein sequence ID" value="KRZ00235.1"/>
    <property type="molecule type" value="Genomic_DNA"/>
</dbReference>
<comment type="caution">
    <text evidence="1">The sequence shown here is derived from an EMBL/GenBank/DDBJ whole genome shotgun (WGS) entry which is preliminary data.</text>
</comment>
<gene>
    <name evidence="1" type="ORF">T4C_1529</name>
</gene>
<protein>
    <submittedName>
        <fullName evidence="1">Uncharacterized protein</fullName>
    </submittedName>
</protein>
<dbReference type="Proteomes" id="UP000054826">
    <property type="component" value="Unassembled WGS sequence"/>
</dbReference>
<proteinExistence type="predicted"/>
<dbReference type="AlphaFoldDB" id="A0A0V1GPF8"/>
<organism evidence="1 2">
    <name type="scientific">Trichinella pseudospiralis</name>
    <name type="common">Parasitic roundworm</name>
    <dbReference type="NCBI Taxonomy" id="6337"/>
    <lineage>
        <taxon>Eukaryota</taxon>
        <taxon>Metazoa</taxon>
        <taxon>Ecdysozoa</taxon>
        <taxon>Nematoda</taxon>
        <taxon>Enoplea</taxon>
        <taxon>Dorylaimia</taxon>
        <taxon>Trichinellida</taxon>
        <taxon>Trichinellidae</taxon>
        <taxon>Trichinella</taxon>
    </lineage>
</organism>
<name>A0A0V1GPF8_TRIPS</name>
<accession>A0A0V1GPF8</accession>
<sequence length="71" mass="8166">MNAHTSSVLAVNHQYIKNEKQKCNKSKTSRTIHSKGIGEKYFLIEAKWKCILLPSPDANLILQNKKNDNRK</sequence>
<evidence type="ECO:0000313" key="1">
    <source>
        <dbReference type="EMBL" id="KRZ00235.1"/>
    </source>
</evidence>
<evidence type="ECO:0000313" key="2">
    <source>
        <dbReference type="Proteomes" id="UP000054826"/>
    </source>
</evidence>